<dbReference type="PANTHER" id="PTHR20952:SF0">
    <property type="entry name" value="ADP-RIBOSYLATION FACTOR-LIKE PROTEIN 6-INTERACTING PROTEIN 1"/>
    <property type="match status" value="1"/>
</dbReference>
<sequence length="213" mass="24469">MAEMDDMSRARTEEEQGVFGLRAVKRDLEQYREILLPLNKVLEWEKPQYPAILIGIITFVFAIIWYLEPSVLTTFSLIGIVVSMVDFVVPLVSSYILGSKEWTVVEERQFENICNRLLNAYNHILNLRVTLTNMKKEKPKVYAMVLMAGFAVLAWFGSLIDNLLLTYIMVVFAVLVPGLRKHGILQKFTKMAKDVIMRLIKKPQKKGSKSKVN</sequence>
<evidence type="ECO:0000256" key="5">
    <source>
        <dbReference type="SAM" id="Phobius"/>
    </source>
</evidence>
<evidence type="ECO:0000259" key="6">
    <source>
        <dbReference type="Pfam" id="PF24456"/>
    </source>
</evidence>
<protein>
    <recommendedName>
        <fullName evidence="6">RETREG1-3/ARL6IP-like N-terminal reticulon-homology domain-containing protein</fullName>
    </recommendedName>
</protein>
<keyword evidence="8" id="KW-1185">Reference proteome</keyword>
<dbReference type="CDD" id="cd22559">
    <property type="entry name" value="Arl6IP1"/>
    <property type="match status" value="1"/>
</dbReference>
<feature type="transmembrane region" description="Helical" evidence="5">
    <location>
        <begin position="73"/>
        <end position="98"/>
    </location>
</feature>
<feature type="domain" description="RETREG1-3/ARL6IP-like N-terminal reticulon-homology" evidence="6">
    <location>
        <begin position="30"/>
        <end position="199"/>
    </location>
</feature>
<dbReference type="InterPro" id="IPR052114">
    <property type="entry name" value="ER_autophagy_membrane_reg"/>
</dbReference>
<evidence type="ECO:0000256" key="3">
    <source>
        <dbReference type="ARBA" id="ARBA00022989"/>
    </source>
</evidence>
<dbReference type="PANTHER" id="PTHR20952">
    <property type="entry name" value="ADP-RIBOSYLATION-LIKE FACTOR 6-INTERACTING PROTEIN"/>
    <property type="match status" value="1"/>
</dbReference>
<feature type="transmembrane region" description="Helical" evidence="5">
    <location>
        <begin position="49"/>
        <end position="67"/>
    </location>
</feature>
<dbReference type="GO" id="GO:0005783">
    <property type="term" value="C:endoplasmic reticulum"/>
    <property type="evidence" value="ECO:0007669"/>
    <property type="project" value="UniProtKB-ARBA"/>
</dbReference>
<keyword evidence="2 5" id="KW-0812">Transmembrane</keyword>
<dbReference type="GO" id="GO:0016020">
    <property type="term" value="C:membrane"/>
    <property type="evidence" value="ECO:0007669"/>
    <property type="project" value="UniProtKB-SubCell"/>
</dbReference>
<proteinExistence type="predicted"/>
<feature type="transmembrane region" description="Helical" evidence="5">
    <location>
        <begin position="164"/>
        <end position="180"/>
    </location>
</feature>
<dbReference type="Proteomes" id="UP001209878">
    <property type="component" value="Unassembled WGS sequence"/>
</dbReference>
<feature type="transmembrane region" description="Helical" evidence="5">
    <location>
        <begin position="141"/>
        <end position="158"/>
    </location>
</feature>
<evidence type="ECO:0000256" key="4">
    <source>
        <dbReference type="ARBA" id="ARBA00023136"/>
    </source>
</evidence>
<evidence type="ECO:0000256" key="2">
    <source>
        <dbReference type="ARBA" id="ARBA00022692"/>
    </source>
</evidence>
<dbReference type="InterPro" id="IPR057282">
    <property type="entry name" value="RETREG1-3-like_RHD"/>
</dbReference>
<comment type="subcellular location">
    <subcellularLocation>
        <location evidence="1">Membrane</location>
        <topology evidence="1">Multi-pass membrane protein</topology>
    </subcellularLocation>
</comment>
<dbReference type="AlphaFoldDB" id="A0AAD9L0W0"/>
<dbReference type="Pfam" id="PF24456">
    <property type="entry name" value="RHD_RETREG1-3"/>
    <property type="match status" value="1"/>
</dbReference>
<accession>A0AAD9L0W0</accession>
<name>A0AAD9L0W0_RIDPI</name>
<organism evidence="7 8">
    <name type="scientific">Ridgeia piscesae</name>
    <name type="common">Tubeworm</name>
    <dbReference type="NCBI Taxonomy" id="27915"/>
    <lineage>
        <taxon>Eukaryota</taxon>
        <taxon>Metazoa</taxon>
        <taxon>Spiralia</taxon>
        <taxon>Lophotrochozoa</taxon>
        <taxon>Annelida</taxon>
        <taxon>Polychaeta</taxon>
        <taxon>Sedentaria</taxon>
        <taxon>Canalipalpata</taxon>
        <taxon>Sabellida</taxon>
        <taxon>Siboglinidae</taxon>
        <taxon>Ridgeia</taxon>
    </lineage>
</organism>
<comment type="caution">
    <text evidence="7">The sequence shown here is derived from an EMBL/GenBank/DDBJ whole genome shotgun (WGS) entry which is preliminary data.</text>
</comment>
<reference evidence="7" key="1">
    <citation type="journal article" date="2023" name="Mol. Biol. Evol.">
        <title>Third-Generation Sequencing Reveals the Adaptive Role of the Epigenome in Three Deep-Sea Polychaetes.</title>
        <authorList>
            <person name="Perez M."/>
            <person name="Aroh O."/>
            <person name="Sun Y."/>
            <person name="Lan Y."/>
            <person name="Juniper S.K."/>
            <person name="Young C.R."/>
            <person name="Angers B."/>
            <person name="Qian P.Y."/>
        </authorList>
    </citation>
    <scope>NUCLEOTIDE SEQUENCE</scope>
    <source>
        <strain evidence="7">R07B-5</strain>
    </source>
</reference>
<gene>
    <name evidence="7" type="ORF">NP493_440g04038</name>
</gene>
<evidence type="ECO:0000256" key="1">
    <source>
        <dbReference type="ARBA" id="ARBA00004141"/>
    </source>
</evidence>
<dbReference type="EMBL" id="JAODUO010000440">
    <property type="protein sequence ID" value="KAK2180510.1"/>
    <property type="molecule type" value="Genomic_DNA"/>
</dbReference>
<keyword evidence="4 5" id="KW-0472">Membrane</keyword>
<evidence type="ECO:0000313" key="7">
    <source>
        <dbReference type="EMBL" id="KAK2180510.1"/>
    </source>
</evidence>
<keyword evidence="3 5" id="KW-1133">Transmembrane helix</keyword>
<evidence type="ECO:0000313" key="8">
    <source>
        <dbReference type="Proteomes" id="UP001209878"/>
    </source>
</evidence>